<keyword evidence="2" id="KW-1185">Reference proteome</keyword>
<gene>
    <name evidence="1" type="ORF">M9H77_35716</name>
</gene>
<proteinExistence type="predicted"/>
<organism evidence="1 2">
    <name type="scientific">Catharanthus roseus</name>
    <name type="common">Madagascar periwinkle</name>
    <name type="synonym">Vinca rosea</name>
    <dbReference type="NCBI Taxonomy" id="4058"/>
    <lineage>
        <taxon>Eukaryota</taxon>
        <taxon>Viridiplantae</taxon>
        <taxon>Streptophyta</taxon>
        <taxon>Embryophyta</taxon>
        <taxon>Tracheophyta</taxon>
        <taxon>Spermatophyta</taxon>
        <taxon>Magnoliopsida</taxon>
        <taxon>eudicotyledons</taxon>
        <taxon>Gunneridae</taxon>
        <taxon>Pentapetalae</taxon>
        <taxon>asterids</taxon>
        <taxon>lamiids</taxon>
        <taxon>Gentianales</taxon>
        <taxon>Apocynaceae</taxon>
        <taxon>Rauvolfioideae</taxon>
        <taxon>Vinceae</taxon>
        <taxon>Catharanthinae</taxon>
        <taxon>Catharanthus</taxon>
    </lineage>
</organism>
<sequence>MVQAIKERSLHGFTSFYRKFIKDLITIARSLIDVTKKMNGFIWEIYSPHLEFAHNFTILYSSCEVDYGFKLLISFALMSLSIDHALSLDRKRKNKFESFDDEGQVSKLHIISTISKDYLRE</sequence>
<reference evidence="2" key="1">
    <citation type="journal article" date="2023" name="Nat. Plants">
        <title>Single-cell RNA sequencing provides a high-resolution roadmap for understanding the multicellular compartmentation of specialized metabolism.</title>
        <authorList>
            <person name="Sun S."/>
            <person name="Shen X."/>
            <person name="Li Y."/>
            <person name="Li Y."/>
            <person name="Wang S."/>
            <person name="Li R."/>
            <person name="Zhang H."/>
            <person name="Shen G."/>
            <person name="Guo B."/>
            <person name="Wei J."/>
            <person name="Xu J."/>
            <person name="St-Pierre B."/>
            <person name="Chen S."/>
            <person name="Sun C."/>
        </authorList>
    </citation>
    <scope>NUCLEOTIDE SEQUENCE [LARGE SCALE GENOMIC DNA]</scope>
</reference>
<dbReference type="Proteomes" id="UP001060085">
    <property type="component" value="Linkage Group LG08"/>
</dbReference>
<dbReference type="EMBL" id="CM044708">
    <property type="protein sequence ID" value="KAI5649711.1"/>
    <property type="molecule type" value="Genomic_DNA"/>
</dbReference>
<name>A0ACB9ZR27_CATRO</name>
<accession>A0ACB9ZR27</accession>
<comment type="caution">
    <text evidence="1">The sequence shown here is derived from an EMBL/GenBank/DDBJ whole genome shotgun (WGS) entry which is preliminary data.</text>
</comment>
<evidence type="ECO:0000313" key="2">
    <source>
        <dbReference type="Proteomes" id="UP001060085"/>
    </source>
</evidence>
<evidence type="ECO:0000313" key="1">
    <source>
        <dbReference type="EMBL" id="KAI5649711.1"/>
    </source>
</evidence>
<protein>
    <submittedName>
        <fullName evidence="1">Uncharacterized protein</fullName>
    </submittedName>
</protein>